<dbReference type="Proteomes" id="UP000399805">
    <property type="component" value="Unassembled WGS sequence"/>
</dbReference>
<name>A0A6I8LLR5_9PSEU</name>
<organism evidence="1 2">
    <name type="scientific">Amycolatopsis camponoti</name>
    <dbReference type="NCBI Taxonomy" id="2606593"/>
    <lineage>
        <taxon>Bacteria</taxon>
        <taxon>Bacillati</taxon>
        <taxon>Actinomycetota</taxon>
        <taxon>Actinomycetes</taxon>
        <taxon>Pseudonocardiales</taxon>
        <taxon>Pseudonocardiaceae</taxon>
        <taxon>Amycolatopsis</taxon>
    </lineage>
</organism>
<evidence type="ECO:0000313" key="2">
    <source>
        <dbReference type="Proteomes" id="UP000399805"/>
    </source>
</evidence>
<keyword evidence="2" id="KW-1185">Reference proteome</keyword>
<reference evidence="1 2" key="1">
    <citation type="submission" date="2019-09" db="EMBL/GenBank/DDBJ databases">
        <authorList>
            <person name="Leyn A S."/>
        </authorList>
    </citation>
    <scope>NUCLEOTIDE SEQUENCE [LARGE SCALE GENOMIC DNA]</scope>
    <source>
        <strain evidence="1">AA231_1</strain>
    </source>
</reference>
<gene>
    <name evidence="1" type="ORF">AA23TX_02991</name>
</gene>
<proteinExistence type="predicted"/>
<protein>
    <submittedName>
        <fullName evidence="1">Uncharacterized protein</fullName>
    </submittedName>
</protein>
<sequence length="96" mass="10702">MYAGCRNRLPYRSAWGAVRAPGRDSSVTGWLNSELSIVEEVIGDPFVETGEDGVIDRRSRWMEAEEGAGFDTLAHEVLSDTTERTPRLRGACRDRS</sequence>
<dbReference type="AlphaFoldDB" id="A0A6I8LLR5"/>
<accession>A0A6I8LLR5</accession>
<dbReference type="EMBL" id="CABVGP010000001">
    <property type="protein sequence ID" value="VVJ17970.1"/>
    <property type="molecule type" value="Genomic_DNA"/>
</dbReference>
<evidence type="ECO:0000313" key="1">
    <source>
        <dbReference type="EMBL" id="VVJ17970.1"/>
    </source>
</evidence>